<dbReference type="InterPro" id="IPR005013">
    <property type="entry name" value="DDOST_48_kDa_subunit"/>
</dbReference>
<evidence type="ECO:0000256" key="5">
    <source>
        <dbReference type="ARBA" id="ARBA00022824"/>
    </source>
</evidence>
<keyword evidence="5 8" id="KW-0256">Endoplasmic reticulum</keyword>
<keyword evidence="6 8" id="KW-1133">Transmembrane helix</keyword>
<feature type="domain" description="OST48 middle" evidence="10">
    <location>
        <begin position="481"/>
        <end position="622"/>
    </location>
</feature>
<comment type="subunit">
    <text evidence="8">Component of the oligosaccharyltransferase (OST) complex.</text>
</comment>
<dbReference type="InterPro" id="IPR055457">
    <property type="entry name" value="OST48_N"/>
</dbReference>
<feature type="domain" description="OST48 N-terminal" evidence="9">
    <location>
        <begin position="210"/>
        <end position="466"/>
    </location>
</feature>
<comment type="function">
    <text evidence="8">Subunit of the oligosaccharyl transferase (OST) complex that catalyzes the initial transfer of a defined glycan (Glc(3)Man(9)GlcNAc(2) in eukaryotes) from the lipid carrier dolichol-pyrophosphate to an asparagine residue within an Asn-X-Ser/Thr consensus motif in nascent polypeptide chains, the first step in protein N-glycosylation. N-glycosylation occurs cotranslationally and the complex associates with the Sec61 complex at the channel-forming translocon complex that mediates protein translocation across the endoplasmic reticulum (ER).</text>
</comment>
<feature type="transmembrane region" description="Helical" evidence="8">
    <location>
        <begin position="112"/>
        <end position="143"/>
    </location>
</feature>
<name>A0A9N9FLV5_9GLOM</name>
<dbReference type="InterPro" id="IPR055459">
    <property type="entry name" value="OST48_MD"/>
</dbReference>
<dbReference type="Pfam" id="PF03345">
    <property type="entry name" value="OST48_N"/>
    <property type="match status" value="1"/>
</dbReference>
<dbReference type="GO" id="GO:0008250">
    <property type="term" value="C:oligosaccharyltransferase complex"/>
    <property type="evidence" value="ECO:0007669"/>
    <property type="project" value="TreeGrafter"/>
</dbReference>
<dbReference type="OrthoDB" id="29105at2759"/>
<dbReference type="PANTHER" id="PTHR10830">
    <property type="entry name" value="DOLICHYL-DIPHOSPHOOLIGOSACCHARIDE--PROTEIN GLYCOSYLTRANSFERASE 48 KDA SUBUNIT"/>
    <property type="match status" value="1"/>
</dbReference>
<evidence type="ECO:0000256" key="1">
    <source>
        <dbReference type="ARBA" id="ARBA00004479"/>
    </source>
</evidence>
<protein>
    <recommendedName>
        <fullName evidence="8">Dolichyl-diphosphooligosaccharide--protein glycosyltransferase subunit WBP1</fullName>
        <shortName evidence="8">Oligosaccharyl transferase subunit WBP1</shortName>
    </recommendedName>
</protein>
<dbReference type="GO" id="GO:0018279">
    <property type="term" value="P:protein N-linked glycosylation via asparagine"/>
    <property type="evidence" value="ECO:0007669"/>
    <property type="project" value="UniProtKB-UniRule"/>
</dbReference>
<sequence length="637" mass="72304">MSGKPQTPKRSESIYSNSQGAIYNLTPVEPARVSLLDCADEAQDDTLVYNLRSSISESDILACDLEALVKDLEEDDKREEEIENGTEKTMEEKRGLRRRSRIRGSNIRTKSLHWWIVLVNVVWGALACGMNVFHVVLGTMFLLYHESNGHLDDGLSRNIHRLKFCVITALIIECLFRVVFVVRCLWTYTFKTTIRHIGGIILGRSTTGNRVLVLLDSIEEKTLYGIFFGNLEGRGYTLTYSIPSTPFLDLFHNALRSYDHVIIFSPTTKNYPPTLSPTALVSFVNAGGNILLAASPDVSETWRDFAREFDIEFDEKDTVVIDHFNYDVSDGGNHTLIVVDKEGITDNNVVIEKEVKEGAPLLYKGIGHRAGSNPMLVKIAWAGDTAYSYDLGMKMQADDGTQLLYGRTIGLVTAIQARNSARVTFVGSLDMFQDELINASVKKRESPSSYAKSGNEDFLGELTKWTFQEKGILRVISREVHKEGEHEQHHTYRIKDDVQYAIEISEYSGHWQAFNATDVQLEIIMLDPYIRTTLNPLPTLPTQNARKFGAQLKLPDVYGVFTFKVNYKRPGYTYIEDRTTIAIRPFRHNEYPRLLSAAYPYYVGAGSMIVGWLVFVIVWLFNQDKERLEKVVQKKVR</sequence>
<dbReference type="Proteomes" id="UP000789739">
    <property type="component" value="Unassembled WGS sequence"/>
</dbReference>
<feature type="transmembrane region" description="Helical" evidence="8">
    <location>
        <begin position="599"/>
        <end position="621"/>
    </location>
</feature>
<evidence type="ECO:0000256" key="6">
    <source>
        <dbReference type="ARBA" id="ARBA00022989"/>
    </source>
</evidence>
<evidence type="ECO:0000256" key="8">
    <source>
        <dbReference type="RuleBase" id="RU361142"/>
    </source>
</evidence>
<evidence type="ECO:0000313" key="12">
    <source>
        <dbReference type="Proteomes" id="UP000789739"/>
    </source>
</evidence>
<proteinExistence type="inferred from homology"/>
<evidence type="ECO:0000259" key="10">
    <source>
        <dbReference type="Pfam" id="PF23358"/>
    </source>
</evidence>
<dbReference type="InterPro" id="IPR029062">
    <property type="entry name" value="Class_I_gatase-like"/>
</dbReference>
<comment type="subcellular location">
    <subcellularLocation>
        <location evidence="8">Endoplasmic reticulum membrane</location>
        <topology evidence="8">Single-pass type I membrane protein</topology>
    </subcellularLocation>
    <subcellularLocation>
        <location evidence="1">Membrane</location>
        <topology evidence="1">Single-pass type I membrane protein</topology>
    </subcellularLocation>
</comment>
<evidence type="ECO:0000256" key="2">
    <source>
        <dbReference type="ARBA" id="ARBA00004922"/>
    </source>
</evidence>
<comment type="caution">
    <text evidence="8">Lacks conserved residue(s) required for the propagation of feature annotation.</text>
</comment>
<comment type="caution">
    <text evidence="11">The sequence shown here is derived from an EMBL/GenBank/DDBJ whole genome shotgun (WGS) entry which is preliminary data.</text>
</comment>
<comment type="similarity">
    <text evidence="3 8">Belongs to the DDOST 48 kDa subunit family.</text>
</comment>
<evidence type="ECO:0000256" key="3">
    <source>
        <dbReference type="ARBA" id="ARBA00008743"/>
    </source>
</evidence>
<evidence type="ECO:0000313" key="11">
    <source>
        <dbReference type="EMBL" id="CAG8546368.1"/>
    </source>
</evidence>
<gene>
    <name evidence="11" type="ORF">PBRASI_LOCUS4855</name>
</gene>
<evidence type="ECO:0000256" key="4">
    <source>
        <dbReference type="ARBA" id="ARBA00022692"/>
    </source>
</evidence>
<accession>A0A9N9FLV5</accession>
<dbReference type="SUPFAM" id="SSF52317">
    <property type="entry name" value="Class I glutamine amidotransferase-like"/>
    <property type="match status" value="1"/>
</dbReference>
<dbReference type="EMBL" id="CAJVPI010000528">
    <property type="protein sequence ID" value="CAG8546368.1"/>
    <property type="molecule type" value="Genomic_DNA"/>
</dbReference>
<evidence type="ECO:0000259" key="9">
    <source>
        <dbReference type="Pfam" id="PF03345"/>
    </source>
</evidence>
<dbReference type="Pfam" id="PF23358">
    <property type="entry name" value="OST48_MD"/>
    <property type="match status" value="1"/>
</dbReference>
<dbReference type="PANTHER" id="PTHR10830:SF0">
    <property type="entry name" value="DOLICHYL-DIPHOSPHOOLIGOSACCHARIDE--PROTEIN GLYCOSYLTRANSFERASE 48 KDA SUBUNIT"/>
    <property type="match status" value="1"/>
</dbReference>
<comment type="pathway">
    <text evidence="2 8">Protein modification; protein glycosylation.</text>
</comment>
<dbReference type="AlphaFoldDB" id="A0A9N9FLV5"/>
<keyword evidence="7 8" id="KW-0472">Membrane</keyword>
<organism evidence="11 12">
    <name type="scientific">Paraglomus brasilianum</name>
    <dbReference type="NCBI Taxonomy" id="144538"/>
    <lineage>
        <taxon>Eukaryota</taxon>
        <taxon>Fungi</taxon>
        <taxon>Fungi incertae sedis</taxon>
        <taxon>Mucoromycota</taxon>
        <taxon>Glomeromycotina</taxon>
        <taxon>Glomeromycetes</taxon>
        <taxon>Paraglomerales</taxon>
        <taxon>Paraglomeraceae</taxon>
        <taxon>Paraglomus</taxon>
    </lineage>
</organism>
<keyword evidence="4 8" id="KW-0812">Transmembrane</keyword>
<evidence type="ECO:0000256" key="7">
    <source>
        <dbReference type="ARBA" id="ARBA00023136"/>
    </source>
</evidence>
<reference evidence="11" key="1">
    <citation type="submission" date="2021-06" db="EMBL/GenBank/DDBJ databases">
        <authorList>
            <person name="Kallberg Y."/>
            <person name="Tangrot J."/>
            <person name="Rosling A."/>
        </authorList>
    </citation>
    <scope>NUCLEOTIDE SEQUENCE</scope>
    <source>
        <strain evidence="11">BR232B</strain>
    </source>
</reference>
<keyword evidence="12" id="KW-1185">Reference proteome</keyword>